<dbReference type="GO" id="GO:0000160">
    <property type="term" value="P:phosphorelay signal transduction system"/>
    <property type="evidence" value="ECO:0007669"/>
    <property type="project" value="TreeGrafter"/>
</dbReference>
<dbReference type="GO" id="GO:0005524">
    <property type="term" value="F:ATP binding"/>
    <property type="evidence" value="ECO:0007669"/>
    <property type="project" value="UniProtKB-KW"/>
</dbReference>
<organism evidence="11">
    <name type="scientific">Streptomyces sp. R44</name>
    <dbReference type="NCBI Taxonomy" id="3238633"/>
    <lineage>
        <taxon>Bacteria</taxon>
        <taxon>Bacillati</taxon>
        <taxon>Actinomycetota</taxon>
        <taxon>Actinomycetes</taxon>
        <taxon>Kitasatosporales</taxon>
        <taxon>Streptomycetaceae</taxon>
        <taxon>Streptomyces</taxon>
    </lineage>
</organism>
<evidence type="ECO:0000256" key="5">
    <source>
        <dbReference type="ARBA" id="ARBA00022692"/>
    </source>
</evidence>
<feature type="transmembrane region" description="Helical" evidence="9">
    <location>
        <begin position="20"/>
        <end position="38"/>
    </location>
</feature>
<evidence type="ECO:0000256" key="8">
    <source>
        <dbReference type="SAM" id="MobiDB-lite"/>
    </source>
</evidence>
<dbReference type="EMBL" id="CP163444">
    <property type="protein sequence ID" value="XDQ75736.1"/>
    <property type="molecule type" value="Genomic_DNA"/>
</dbReference>
<dbReference type="SMART" id="SM00387">
    <property type="entry name" value="HATPase_c"/>
    <property type="match status" value="1"/>
</dbReference>
<keyword evidence="3" id="KW-0597">Phosphoprotein</keyword>
<dbReference type="InterPro" id="IPR036890">
    <property type="entry name" value="HATPase_C_sf"/>
</dbReference>
<dbReference type="Pfam" id="PF02518">
    <property type="entry name" value="HATPase_c"/>
    <property type="match status" value="1"/>
</dbReference>
<evidence type="ECO:0000313" key="11">
    <source>
        <dbReference type="EMBL" id="XDQ75736.1"/>
    </source>
</evidence>
<dbReference type="GO" id="GO:0005886">
    <property type="term" value="C:plasma membrane"/>
    <property type="evidence" value="ECO:0007669"/>
    <property type="project" value="TreeGrafter"/>
</dbReference>
<gene>
    <name evidence="11" type="ORF">AB5J54_36765</name>
</gene>
<evidence type="ECO:0000256" key="3">
    <source>
        <dbReference type="ARBA" id="ARBA00022553"/>
    </source>
</evidence>
<dbReference type="AlphaFoldDB" id="A0AB39T7J4"/>
<keyword evidence="6" id="KW-0418">Kinase</keyword>
<keyword evidence="7 9" id="KW-1133">Transmembrane helix</keyword>
<keyword evidence="9" id="KW-0472">Membrane</keyword>
<evidence type="ECO:0000256" key="1">
    <source>
        <dbReference type="ARBA" id="ARBA00000085"/>
    </source>
</evidence>
<keyword evidence="11" id="KW-0067">ATP-binding</keyword>
<sequence>MVRAGSISRSRPTSAARVWLLPPGVLAVASAIALLLSSAQIRTPVAWCGLAAVLLTVATSAIAARRTRAAEAERHTRARVEAAEQHAQREAELLGRLADQRATVLWLAQELLPAAISRLHRGDASPDIINAVKFGQHLDPEYVVALKAALRTSLEAVETEEHTRDASQRALVAVARRVQAIVHQLTKDLHAMQILHGNDLVVSRGLQNVDHRNALIGRLAASVAVLGDARPGRQWSKAIPLYDILRGAMSRIVDYPRVKLQSVAEVAVTGPGAEPMMHLLAELLDNATTFSPPHTPVEVTASEVPSGIAIEIEDRGVGLTEEVRRRVERVMAQSQTGVNLSSLGELTQIGLPVVSRLAREHGCEVDLRTSAYGGVRAVVLVPRGLITTVPQGSLLTSEILRRRRAGGPVLPRPTPAPDAGGDAVVARKTANGLPQRRREAPSPMLPQRRRESPVPTPLLQTGPPPADPAASLAGSRQPGLMWEAFNGTKSGDDAAVADPILSPSEPSDEDE</sequence>
<dbReference type="RefSeq" id="WP_369148267.1">
    <property type="nucleotide sequence ID" value="NZ_CP163444.1"/>
</dbReference>
<keyword evidence="4" id="KW-0808">Transferase</keyword>
<name>A0AB39T7J4_9ACTN</name>
<proteinExistence type="predicted"/>
<evidence type="ECO:0000256" key="2">
    <source>
        <dbReference type="ARBA" id="ARBA00012438"/>
    </source>
</evidence>
<evidence type="ECO:0000256" key="7">
    <source>
        <dbReference type="ARBA" id="ARBA00022989"/>
    </source>
</evidence>
<feature type="region of interest" description="Disordered" evidence="8">
    <location>
        <begin position="429"/>
        <end position="511"/>
    </location>
</feature>
<dbReference type="SUPFAM" id="SSF55874">
    <property type="entry name" value="ATPase domain of HSP90 chaperone/DNA topoisomerase II/histidine kinase"/>
    <property type="match status" value="1"/>
</dbReference>
<dbReference type="PANTHER" id="PTHR45436">
    <property type="entry name" value="SENSOR HISTIDINE KINASE YKOH"/>
    <property type="match status" value="1"/>
</dbReference>
<keyword evidence="5 9" id="KW-0812">Transmembrane</keyword>
<evidence type="ECO:0000256" key="9">
    <source>
        <dbReference type="SAM" id="Phobius"/>
    </source>
</evidence>
<evidence type="ECO:0000259" key="10">
    <source>
        <dbReference type="PROSITE" id="PS50109"/>
    </source>
</evidence>
<comment type="catalytic activity">
    <reaction evidence="1">
        <text>ATP + protein L-histidine = ADP + protein N-phospho-L-histidine.</text>
        <dbReference type="EC" id="2.7.13.3"/>
    </reaction>
</comment>
<dbReference type="EC" id="2.7.13.3" evidence="2"/>
<dbReference type="Gene3D" id="3.30.565.10">
    <property type="entry name" value="Histidine kinase-like ATPase, C-terminal domain"/>
    <property type="match status" value="1"/>
</dbReference>
<dbReference type="GO" id="GO:0004673">
    <property type="term" value="F:protein histidine kinase activity"/>
    <property type="evidence" value="ECO:0007669"/>
    <property type="project" value="UniProtKB-EC"/>
</dbReference>
<feature type="transmembrane region" description="Helical" evidence="9">
    <location>
        <begin position="44"/>
        <end position="64"/>
    </location>
</feature>
<evidence type="ECO:0000256" key="6">
    <source>
        <dbReference type="ARBA" id="ARBA00022777"/>
    </source>
</evidence>
<keyword evidence="11" id="KW-0547">Nucleotide-binding</keyword>
<evidence type="ECO:0000256" key="4">
    <source>
        <dbReference type="ARBA" id="ARBA00022679"/>
    </source>
</evidence>
<dbReference type="InterPro" id="IPR050428">
    <property type="entry name" value="TCS_sensor_his_kinase"/>
</dbReference>
<feature type="domain" description="Histidine kinase" evidence="10">
    <location>
        <begin position="276"/>
        <end position="385"/>
    </location>
</feature>
<dbReference type="PROSITE" id="PS50109">
    <property type="entry name" value="HIS_KIN"/>
    <property type="match status" value="1"/>
</dbReference>
<reference evidence="11" key="1">
    <citation type="submission" date="2024-07" db="EMBL/GenBank/DDBJ databases">
        <authorList>
            <person name="Yu S.T."/>
        </authorList>
    </citation>
    <scope>NUCLEOTIDE SEQUENCE</scope>
    <source>
        <strain evidence="11">R44</strain>
    </source>
</reference>
<accession>A0AB39T7J4</accession>
<dbReference type="InterPro" id="IPR005467">
    <property type="entry name" value="His_kinase_dom"/>
</dbReference>
<protein>
    <recommendedName>
        <fullName evidence="2">histidine kinase</fullName>
        <ecNumber evidence="2">2.7.13.3</ecNumber>
    </recommendedName>
</protein>
<dbReference type="InterPro" id="IPR003594">
    <property type="entry name" value="HATPase_dom"/>
</dbReference>
<dbReference type="PANTHER" id="PTHR45436:SF5">
    <property type="entry name" value="SENSOR HISTIDINE KINASE TRCS"/>
    <property type="match status" value="1"/>
</dbReference>